<evidence type="ECO:0000313" key="1">
    <source>
        <dbReference type="EMBL" id="QPC46229.1"/>
    </source>
</evidence>
<dbReference type="KEGG" id="mcui:G8O30_04280"/>
<sequence>MLATMERLEVLDTADALAEAILSSDIVEEYRLTYKELKTNKETQKKVKAFMYYKERYEEVVRFGKYHPDYKEVMKRIREVKREMDMDDCVAAFRRAETDLQQLLDEISVKIGHSVSKGIKVPTGNPFWDSGGCSGGCSTGGSCGCSA</sequence>
<name>A0A7S8CA64_9BACI</name>
<dbReference type="AlphaFoldDB" id="A0A7S8CA64"/>
<dbReference type="Proteomes" id="UP000593626">
    <property type="component" value="Chromosome"/>
</dbReference>
<dbReference type="EMBL" id="CP049742">
    <property type="protein sequence ID" value="QPC46229.1"/>
    <property type="molecule type" value="Genomic_DNA"/>
</dbReference>
<dbReference type="Gene3D" id="1.20.1500.10">
    <property type="entry name" value="YheA/YmcA-like"/>
    <property type="match status" value="1"/>
</dbReference>
<dbReference type="PANTHER" id="PTHR38448:SF2">
    <property type="entry name" value="REGULATORY PROTEIN YLBF"/>
    <property type="match status" value="1"/>
</dbReference>
<evidence type="ECO:0000313" key="2">
    <source>
        <dbReference type="Proteomes" id="UP000593626"/>
    </source>
</evidence>
<dbReference type="RefSeq" id="WP_239673756.1">
    <property type="nucleotide sequence ID" value="NZ_CP049742.1"/>
</dbReference>
<proteinExistence type="predicted"/>
<reference evidence="1 2" key="1">
    <citation type="submission" date="2019-07" db="EMBL/GenBank/DDBJ databases">
        <title>Genome sequence of 2 isolates from Red Sea Mangroves.</title>
        <authorList>
            <person name="Sefrji F."/>
            <person name="Michoud G."/>
            <person name="Merlino G."/>
            <person name="Daffonchio D."/>
        </authorList>
    </citation>
    <scope>NUCLEOTIDE SEQUENCE [LARGE SCALE GENOMIC DNA]</scope>
    <source>
        <strain evidence="1 2">R1DC41</strain>
    </source>
</reference>
<protein>
    <submittedName>
        <fullName evidence="1">YlbF family regulator</fullName>
    </submittedName>
</protein>
<gene>
    <name evidence="1" type="ORF">G8O30_04280</name>
</gene>
<organism evidence="1 2">
    <name type="scientific">Mangrovibacillus cuniculi</name>
    <dbReference type="NCBI Taxonomy" id="2593652"/>
    <lineage>
        <taxon>Bacteria</taxon>
        <taxon>Bacillati</taxon>
        <taxon>Bacillota</taxon>
        <taxon>Bacilli</taxon>
        <taxon>Bacillales</taxon>
        <taxon>Bacillaceae</taxon>
        <taxon>Mangrovibacillus</taxon>
    </lineage>
</organism>
<dbReference type="PANTHER" id="PTHR38448">
    <property type="entry name" value="REGULATORY PROTEIN YLBF-RELATED"/>
    <property type="match status" value="1"/>
</dbReference>
<keyword evidence="2" id="KW-1185">Reference proteome</keyword>
<dbReference type="InterPro" id="IPR052767">
    <property type="entry name" value="Bact_com_dev_regulator"/>
</dbReference>
<dbReference type="InterPro" id="IPR010368">
    <property type="entry name" value="Com_YlbF"/>
</dbReference>
<dbReference type="Pfam" id="PF06133">
    <property type="entry name" value="Com_YlbF"/>
    <property type="match status" value="1"/>
</dbReference>
<accession>A0A7S8CA64</accession>
<dbReference type="InterPro" id="IPR023378">
    <property type="entry name" value="YheA/YmcA-like_dom_sf"/>
</dbReference>
<dbReference type="SUPFAM" id="SSF158622">
    <property type="entry name" value="YheA/YmcA-like"/>
    <property type="match status" value="1"/>
</dbReference>